<evidence type="ECO:0000313" key="5">
    <source>
        <dbReference type="EMBL" id="CRG97358.1"/>
    </source>
</evidence>
<dbReference type="InterPro" id="IPR001684">
    <property type="entry name" value="Ribosomal_bL27"/>
</dbReference>
<dbReference type="PANTHER" id="PTHR15893:SF0">
    <property type="entry name" value="LARGE RIBOSOMAL SUBUNIT PROTEIN BL27M"/>
    <property type="match status" value="1"/>
</dbReference>
<dbReference type="InterPro" id="IPR018261">
    <property type="entry name" value="Ribosomal_bL27_CS"/>
</dbReference>
<comment type="caution">
    <text evidence="5">The sequence shown here is derived from an EMBL/GenBank/DDBJ whole genome shotgun (WGS) entry which is preliminary data.</text>
</comment>
<evidence type="ECO:0000256" key="4">
    <source>
        <dbReference type="SAM" id="SignalP"/>
    </source>
</evidence>
<dbReference type="PANTHER" id="PTHR15893">
    <property type="entry name" value="RIBOSOMAL PROTEIN L27"/>
    <property type="match status" value="1"/>
</dbReference>
<dbReference type="OMA" id="DPKPMTY"/>
<dbReference type="Pfam" id="PF01016">
    <property type="entry name" value="Ribosomal_L27"/>
    <property type="match status" value="1"/>
</dbReference>
<accession>A0A1J1H203</accession>
<sequence length="210" mass="24392">MKIHFLFIFLTLIKYVINSKIKSNIGNSGIYLGYIRKDSNLKLIPKKKYSYINNLCFFKRRNSEIYKIFKCNLFISTNYLKKFFIKNSYGKMKIIKFRNFNKLWAKKKGVGSTKNGRDSNPKNLGVKILGNNFAYPGNIIVRQRGRTFKPGYGVKQGRDFTLVATRAGKVNFFKGVVSIIDVNEPKKMTFKDIYQENPTILSLSKMWTST</sequence>
<dbReference type="Proteomes" id="UP000220797">
    <property type="component" value="Unassembled WGS sequence"/>
</dbReference>
<dbReference type="Gene3D" id="2.40.50.100">
    <property type="match status" value="1"/>
</dbReference>
<feature type="chain" id="PRO_5012023507" evidence="4">
    <location>
        <begin position="19"/>
        <end position="210"/>
    </location>
</feature>
<feature type="signal peptide" evidence="4">
    <location>
        <begin position="1"/>
        <end position="18"/>
    </location>
</feature>
<dbReference type="PROSITE" id="PS00831">
    <property type="entry name" value="RIBOSOMAL_L27"/>
    <property type="match status" value="1"/>
</dbReference>
<dbReference type="VEuPathDB" id="PlasmoDB:PGAL8A_00493700"/>
<dbReference type="GO" id="GO:0003735">
    <property type="term" value="F:structural constituent of ribosome"/>
    <property type="evidence" value="ECO:0007669"/>
    <property type="project" value="InterPro"/>
</dbReference>
<dbReference type="GO" id="GO:0006412">
    <property type="term" value="P:translation"/>
    <property type="evidence" value="ECO:0007669"/>
    <property type="project" value="InterPro"/>
</dbReference>
<dbReference type="PRINTS" id="PR00063">
    <property type="entry name" value="RIBOSOMALL27"/>
</dbReference>
<evidence type="ECO:0000256" key="2">
    <source>
        <dbReference type="ARBA" id="ARBA00022980"/>
    </source>
</evidence>
<gene>
    <name evidence="5" type="ORF">PGAL8A_00493700</name>
</gene>
<proteinExistence type="inferred from homology"/>
<dbReference type="EMBL" id="CVMV01000096">
    <property type="protein sequence ID" value="CRG97358.1"/>
    <property type="molecule type" value="Genomic_DNA"/>
</dbReference>
<protein>
    <submittedName>
        <fullName evidence="5">Apicoplast ribosomal protein L27, putative</fullName>
    </submittedName>
</protein>
<dbReference type="GO" id="GO:0005762">
    <property type="term" value="C:mitochondrial large ribosomal subunit"/>
    <property type="evidence" value="ECO:0007669"/>
    <property type="project" value="TreeGrafter"/>
</dbReference>
<organism evidence="5 6">
    <name type="scientific">Plasmodium gallinaceum</name>
    <dbReference type="NCBI Taxonomy" id="5849"/>
    <lineage>
        <taxon>Eukaryota</taxon>
        <taxon>Sar</taxon>
        <taxon>Alveolata</taxon>
        <taxon>Apicomplexa</taxon>
        <taxon>Aconoidasida</taxon>
        <taxon>Haemosporida</taxon>
        <taxon>Plasmodiidae</taxon>
        <taxon>Plasmodium</taxon>
        <taxon>Plasmodium (Haemamoeba)</taxon>
    </lineage>
</organism>
<dbReference type="FunFam" id="2.40.50.100:FF:000060">
    <property type="entry name" value="Apicoplast ribosomal protein L27"/>
    <property type="match status" value="1"/>
</dbReference>
<dbReference type="AlphaFoldDB" id="A0A1J1H203"/>
<evidence type="ECO:0000256" key="3">
    <source>
        <dbReference type="ARBA" id="ARBA00023274"/>
    </source>
</evidence>
<keyword evidence="6" id="KW-1185">Reference proteome</keyword>
<comment type="similarity">
    <text evidence="1">Belongs to the bacterial ribosomal protein bL27 family.</text>
</comment>
<name>A0A1J1H203_PLAGA</name>
<evidence type="ECO:0000256" key="1">
    <source>
        <dbReference type="ARBA" id="ARBA00010797"/>
    </source>
</evidence>
<keyword evidence="3" id="KW-0687">Ribonucleoprotein</keyword>
<dbReference type="OrthoDB" id="1867012at2759"/>
<dbReference type="RefSeq" id="XP_028530160.1">
    <property type="nucleotide sequence ID" value="XM_028673737.1"/>
</dbReference>
<reference evidence="5" key="1">
    <citation type="submission" date="2015-04" db="EMBL/GenBank/DDBJ databases">
        <authorList>
            <consortium name="Pathogen Informatics"/>
        </authorList>
    </citation>
    <scope>NUCLEOTIDE SEQUENCE [LARGE SCALE GENOMIC DNA]</scope>
    <source>
        <strain evidence="5">8A</strain>
    </source>
</reference>
<dbReference type="GeneID" id="39733470"/>
<keyword evidence="4" id="KW-0732">Signal</keyword>
<dbReference type="SUPFAM" id="SSF110324">
    <property type="entry name" value="Ribosomal L27 protein-like"/>
    <property type="match status" value="1"/>
</dbReference>
<keyword evidence="2 5" id="KW-0689">Ribosomal protein</keyword>
<evidence type="ECO:0000313" key="6">
    <source>
        <dbReference type="Proteomes" id="UP000220797"/>
    </source>
</evidence>